<organism evidence="1 2">
    <name type="scientific">Halocaridina rubra</name>
    <name type="common">Hawaiian red shrimp</name>
    <dbReference type="NCBI Taxonomy" id="373956"/>
    <lineage>
        <taxon>Eukaryota</taxon>
        <taxon>Metazoa</taxon>
        <taxon>Ecdysozoa</taxon>
        <taxon>Arthropoda</taxon>
        <taxon>Crustacea</taxon>
        <taxon>Multicrustacea</taxon>
        <taxon>Malacostraca</taxon>
        <taxon>Eumalacostraca</taxon>
        <taxon>Eucarida</taxon>
        <taxon>Decapoda</taxon>
        <taxon>Pleocyemata</taxon>
        <taxon>Caridea</taxon>
        <taxon>Atyoidea</taxon>
        <taxon>Atyidae</taxon>
        <taxon>Halocaridina</taxon>
    </lineage>
</organism>
<accession>A0AAN8X0P5</accession>
<keyword evidence="2" id="KW-1185">Reference proteome</keyword>
<gene>
    <name evidence="1" type="ORF">SK128_009286</name>
</gene>
<sequence>ECFVWNERRTTGESTASFRKAMKSVTELQIHVSFLLMRAEECIVWNERRTTSERLSTFFARWKSLLLSQEGHKRRHYDGVVASGGFVVPYLYRG</sequence>
<evidence type="ECO:0000313" key="1">
    <source>
        <dbReference type="EMBL" id="KAK7069919.1"/>
    </source>
</evidence>
<comment type="caution">
    <text evidence="1">The sequence shown here is derived from an EMBL/GenBank/DDBJ whole genome shotgun (WGS) entry which is preliminary data.</text>
</comment>
<dbReference type="AlphaFoldDB" id="A0AAN8X0P5"/>
<dbReference type="Proteomes" id="UP001381693">
    <property type="component" value="Unassembled WGS sequence"/>
</dbReference>
<dbReference type="EMBL" id="JAXCGZ010015685">
    <property type="protein sequence ID" value="KAK7069919.1"/>
    <property type="molecule type" value="Genomic_DNA"/>
</dbReference>
<feature type="non-terminal residue" evidence="1">
    <location>
        <position position="1"/>
    </location>
</feature>
<name>A0AAN8X0P5_HALRR</name>
<reference evidence="1 2" key="1">
    <citation type="submission" date="2023-11" db="EMBL/GenBank/DDBJ databases">
        <title>Halocaridina rubra genome assembly.</title>
        <authorList>
            <person name="Smith C."/>
        </authorList>
    </citation>
    <scope>NUCLEOTIDE SEQUENCE [LARGE SCALE GENOMIC DNA]</scope>
    <source>
        <strain evidence="1">EP-1</strain>
        <tissue evidence="1">Whole</tissue>
    </source>
</reference>
<evidence type="ECO:0000313" key="2">
    <source>
        <dbReference type="Proteomes" id="UP001381693"/>
    </source>
</evidence>
<proteinExistence type="predicted"/>
<protein>
    <submittedName>
        <fullName evidence="1">Uncharacterized protein</fullName>
    </submittedName>
</protein>